<proteinExistence type="predicted"/>
<evidence type="ECO:0000256" key="1">
    <source>
        <dbReference type="SAM" id="MobiDB-lite"/>
    </source>
</evidence>
<name>A0AAD9DRU6_9TELE</name>
<accession>A0AAD9DRU6</accession>
<evidence type="ECO:0000313" key="2">
    <source>
        <dbReference type="EMBL" id="KAK1790893.1"/>
    </source>
</evidence>
<organism evidence="2 3">
    <name type="scientific">Electrophorus voltai</name>
    <dbReference type="NCBI Taxonomy" id="2609070"/>
    <lineage>
        <taxon>Eukaryota</taxon>
        <taxon>Metazoa</taxon>
        <taxon>Chordata</taxon>
        <taxon>Craniata</taxon>
        <taxon>Vertebrata</taxon>
        <taxon>Euteleostomi</taxon>
        <taxon>Actinopterygii</taxon>
        <taxon>Neopterygii</taxon>
        <taxon>Teleostei</taxon>
        <taxon>Ostariophysi</taxon>
        <taxon>Gymnotiformes</taxon>
        <taxon>Gymnotoidei</taxon>
        <taxon>Gymnotidae</taxon>
        <taxon>Electrophorus</taxon>
    </lineage>
</organism>
<evidence type="ECO:0000313" key="3">
    <source>
        <dbReference type="Proteomes" id="UP001239994"/>
    </source>
</evidence>
<protein>
    <submittedName>
        <fullName evidence="2">Uncharacterized protein</fullName>
    </submittedName>
</protein>
<gene>
    <name evidence="2" type="ORF">P4O66_014053</name>
</gene>
<feature type="compositionally biased region" description="Basic and acidic residues" evidence="1">
    <location>
        <begin position="115"/>
        <end position="124"/>
    </location>
</feature>
<dbReference type="AlphaFoldDB" id="A0AAD9DRU6"/>
<dbReference type="EMBL" id="JAROKS010000021">
    <property type="protein sequence ID" value="KAK1790893.1"/>
    <property type="molecule type" value="Genomic_DNA"/>
</dbReference>
<dbReference type="Proteomes" id="UP001239994">
    <property type="component" value="Unassembled WGS sequence"/>
</dbReference>
<keyword evidence="3" id="KW-1185">Reference proteome</keyword>
<feature type="region of interest" description="Disordered" evidence="1">
    <location>
        <begin position="92"/>
        <end position="127"/>
    </location>
</feature>
<sequence length="207" mass="22786">MHHQNPQRSRSDGLPVCRHGWRRPWHTSGYVSPREHMEHDGSVVWKQESPALRYYTADSDLTPTCVWTKTDSCLTEGGGDFGEAHACRVPDGPGVWVDTPPQTGEPREAPPGGRHPNEASERTGHGLGPCKSGHPAWVCGMANQCPCLPPACFNVTKTLVVGVEVDVLEELIYEDVEVLDMETAFDGGLEQNLMDSTSFCCDQLFLK</sequence>
<reference evidence="2" key="1">
    <citation type="submission" date="2023-03" db="EMBL/GenBank/DDBJ databases">
        <title>Electrophorus voltai genome.</title>
        <authorList>
            <person name="Bian C."/>
        </authorList>
    </citation>
    <scope>NUCLEOTIDE SEQUENCE</scope>
    <source>
        <strain evidence="2">CB-2022</strain>
        <tissue evidence="2">Muscle</tissue>
    </source>
</reference>
<comment type="caution">
    <text evidence="2">The sequence shown here is derived from an EMBL/GenBank/DDBJ whole genome shotgun (WGS) entry which is preliminary data.</text>
</comment>